<proteinExistence type="predicted"/>
<dbReference type="OrthoDB" id="9814124at2"/>
<dbReference type="EMBL" id="FOHO01000008">
    <property type="protein sequence ID" value="SET68552.1"/>
    <property type="molecule type" value="Genomic_DNA"/>
</dbReference>
<protein>
    <submittedName>
        <fullName evidence="2">Nucleoside-diphosphate-sugar epimerase</fullName>
    </submittedName>
</protein>
<name>A0A1I0GCP9_9RHOB</name>
<dbReference type="RefSeq" id="WP_090735194.1">
    <property type="nucleotide sequence ID" value="NZ_FOHO01000008.1"/>
</dbReference>
<dbReference type="STRING" id="364199.SAMN04489858_10863"/>
<dbReference type="Gene3D" id="3.40.50.720">
    <property type="entry name" value="NAD(P)-binding Rossmann-like Domain"/>
    <property type="match status" value="1"/>
</dbReference>
<dbReference type="InterPro" id="IPR036291">
    <property type="entry name" value="NAD(P)-bd_dom_sf"/>
</dbReference>
<accession>A0A1I0GCP9</accession>
<evidence type="ECO:0000259" key="1">
    <source>
        <dbReference type="Pfam" id="PF01370"/>
    </source>
</evidence>
<dbReference type="InterPro" id="IPR050177">
    <property type="entry name" value="Lipid_A_modif_metabolic_enz"/>
</dbReference>
<keyword evidence="3" id="KW-1185">Reference proteome</keyword>
<dbReference type="AlphaFoldDB" id="A0A1I0GCP9"/>
<dbReference type="PANTHER" id="PTHR43245:SF55">
    <property type="entry name" value="NAD(P)-BINDING DOMAIN-CONTAINING PROTEIN"/>
    <property type="match status" value="1"/>
</dbReference>
<dbReference type="SUPFAM" id="SSF51735">
    <property type="entry name" value="NAD(P)-binding Rossmann-fold domains"/>
    <property type="match status" value="1"/>
</dbReference>
<dbReference type="InterPro" id="IPR001509">
    <property type="entry name" value="Epimerase_deHydtase"/>
</dbReference>
<dbReference type="Proteomes" id="UP000199180">
    <property type="component" value="Unassembled WGS sequence"/>
</dbReference>
<dbReference type="PANTHER" id="PTHR43245">
    <property type="entry name" value="BIFUNCTIONAL POLYMYXIN RESISTANCE PROTEIN ARNA"/>
    <property type="match status" value="1"/>
</dbReference>
<dbReference type="Pfam" id="PF01370">
    <property type="entry name" value="Epimerase"/>
    <property type="match status" value="1"/>
</dbReference>
<sequence>MRIALTGANGIIGSAIAEAACAEGHRVTAIGRMTGYRLGDDADLRGHDALIHCAFAHVPGKYRGGEGSNPDGFRRANLDGSIRLFDAAARDGVRHVLFLSSRAVFDGRAPGMILTEDLPPRPTTLYGQVKAEAEAYLADLRRGGLLTTSVRATGVYGTGNAHKWRQLFAEYLSGKPIEPRIGSEVHVEDLADAVMILLAQDSPPPIAHVSDILLDRRDLLAQVMALTCCAHPLPAADTDSWPRELRCDALHALGWQGGGWRKLCATLPAMLDDLPRL</sequence>
<evidence type="ECO:0000313" key="3">
    <source>
        <dbReference type="Proteomes" id="UP000199180"/>
    </source>
</evidence>
<gene>
    <name evidence="2" type="ORF">SAMN04489858_10863</name>
</gene>
<feature type="domain" description="NAD-dependent epimerase/dehydratase" evidence="1">
    <location>
        <begin position="3"/>
        <end position="200"/>
    </location>
</feature>
<dbReference type="CDD" id="cd08946">
    <property type="entry name" value="SDR_e"/>
    <property type="match status" value="1"/>
</dbReference>
<organism evidence="2 3">
    <name type="scientific">Paracoccus homiensis</name>
    <dbReference type="NCBI Taxonomy" id="364199"/>
    <lineage>
        <taxon>Bacteria</taxon>
        <taxon>Pseudomonadati</taxon>
        <taxon>Pseudomonadota</taxon>
        <taxon>Alphaproteobacteria</taxon>
        <taxon>Rhodobacterales</taxon>
        <taxon>Paracoccaceae</taxon>
        <taxon>Paracoccus</taxon>
    </lineage>
</organism>
<reference evidence="2 3" key="1">
    <citation type="submission" date="2016-10" db="EMBL/GenBank/DDBJ databases">
        <authorList>
            <person name="de Groot N.N."/>
        </authorList>
    </citation>
    <scope>NUCLEOTIDE SEQUENCE [LARGE SCALE GENOMIC DNA]</scope>
    <source>
        <strain evidence="2 3">DSM 17862</strain>
    </source>
</reference>
<evidence type="ECO:0000313" key="2">
    <source>
        <dbReference type="EMBL" id="SET68552.1"/>
    </source>
</evidence>